<evidence type="ECO:0000256" key="10">
    <source>
        <dbReference type="ARBA" id="ARBA00023002"/>
    </source>
</evidence>
<evidence type="ECO:0000256" key="2">
    <source>
        <dbReference type="ARBA" id="ARBA00001974"/>
    </source>
</evidence>
<dbReference type="AlphaFoldDB" id="A0A6J4IVM6"/>
<evidence type="ECO:0000256" key="5">
    <source>
        <dbReference type="ARBA" id="ARBA00008310"/>
    </source>
</evidence>
<evidence type="ECO:0000256" key="4">
    <source>
        <dbReference type="ARBA" id="ARBA00004744"/>
    </source>
</evidence>
<accession>A0A6J4IVM6</accession>
<comment type="function">
    <text evidence="3 12">Involved in coproporphyrin-dependent heme b biosynthesis. Catalyzes the oxidation of coproporphyrinogen III to coproporphyrin III.</text>
</comment>
<keyword evidence="11 12" id="KW-0350">Heme biosynthesis</keyword>
<comment type="pathway">
    <text evidence="4 12">Porphyrin-containing compound metabolism; protoheme biosynthesis.</text>
</comment>
<dbReference type="PANTHER" id="PTHR42923">
    <property type="entry name" value="PROTOPORPHYRINOGEN OXIDASE"/>
    <property type="match status" value="1"/>
</dbReference>
<feature type="domain" description="Amine oxidase" evidence="13">
    <location>
        <begin position="10"/>
        <end position="450"/>
    </location>
</feature>
<evidence type="ECO:0000256" key="3">
    <source>
        <dbReference type="ARBA" id="ARBA00002185"/>
    </source>
</evidence>
<keyword evidence="10 12" id="KW-0560">Oxidoreductase</keyword>
<dbReference type="EMBL" id="CADCTF010000127">
    <property type="protein sequence ID" value="CAA9260533.1"/>
    <property type="molecule type" value="Genomic_DNA"/>
</dbReference>
<gene>
    <name evidence="14" type="ORF">AVDCRST_MAG50-2974</name>
</gene>
<dbReference type="Pfam" id="PF01593">
    <property type="entry name" value="Amino_oxidase"/>
    <property type="match status" value="1"/>
</dbReference>
<proteinExistence type="inferred from homology"/>
<dbReference type="Gene3D" id="1.10.3110.10">
    <property type="entry name" value="protoporphyrinogen ix oxidase, domain 3"/>
    <property type="match status" value="1"/>
</dbReference>
<dbReference type="SUPFAM" id="SSF51905">
    <property type="entry name" value="FAD/NAD(P)-binding domain"/>
    <property type="match status" value="1"/>
</dbReference>
<dbReference type="UniPathway" id="UPA00252"/>
<evidence type="ECO:0000256" key="11">
    <source>
        <dbReference type="ARBA" id="ARBA00023133"/>
    </source>
</evidence>
<dbReference type="Gene3D" id="3.90.660.20">
    <property type="entry name" value="Protoporphyrinogen oxidase, mitochondrial, domain 2"/>
    <property type="match status" value="1"/>
</dbReference>
<dbReference type="InterPro" id="IPR050464">
    <property type="entry name" value="Zeta_carotene_desat/Oxidored"/>
</dbReference>
<dbReference type="GO" id="GO:0004729">
    <property type="term" value="F:oxygen-dependent protoporphyrinogen oxidase activity"/>
    <property type="evidence" value="ECO:0007669"/>
    <property type="project" value="UniProtKB-UniRule"/>
</dbReference>
<evidence type="ECO:0000256" key="7">
    <source>
        <dbReference type="ARBA" id="ARBA00019046"/>
    </source>
</evidence>
<protein>
    <recommendedName>
        <fullName evidence="7 12">Coproporphyrinogen III oxidase</fullName>
        <ecNumber evidence="6 12">1.3.3.15</ecNumber>
    </recommendedName>
</protein>
<keyword evidence="8 12" id="KW-0285">Flavoprotein</keyword>
<comment type="catalytic activity">
    <reaction evidence="1">
        <text>coproporphyrinogen III + 3 O2 = coproporphyrin III + 3 H2O2</text>
        <dbReference type="Rhea" id="RHEA:43436"/>
        <dbReference type="ChEBI" id="CHEBI:15379"/>
        <dbReference type="ChEBI" id="CHEBI:16240"/>
        <dbReference type="ChEBI" id="CHEBI:57309"/>
        <dbReference type="ChEBI" id="CHEBI:131725"/>
        <dbReference type="EC" id="1.3.3.15"/>
    </reaction>
    <physiologicalReaction direction="left-to-right" evidence="1">
        <dbReference type="Rhea" id="RHEA:43437"/>
    </physiologicalReaction>
</comment>
<dbReference type="GO" id="GO:0006783">
    <property type="term" value="P:heme biosynthetic process"/>
    <property type="evidence" value="ECO:0007669"/>
    <property type="project" value="UniProtKB-UniRule"/>
</dbReference>
<dbReference type="GO" id="GO:0005737">
    <property type="term" value="C:cytoplasm"/>
    <property type="evidence" value="ECO:0007669"/>
    <property type="project" value="UniProtKB-SubCell"/>
</dbReference>
<comment type="subcellular location">
    <subcellularLocation>
        <location evidence="12">Cytoplasm</location>
    </subcellularLocation>
</comment>
<sequence length="452" mass="46790">MRAVVVGGGITGLAAAHRLVQGGHQVTLVESSNRLGGKIRTSRFAGRPVEEGPDAFLARVPAVAALTREVGLGGDLVSPAAGSAYLWTDGALKPLPTGLVLGVPVDFEPLAAAGILSEAGLARARQEPDLPGEPITSDVSIGELIARRFGPELQERLVDPLLGGINAGRTEELSIDVGAAQLAAVARRHGSLVAGLRAQREAAPPPSGEPVFWSVRGGLQRLVDALATSLVEAGVEVRCGAAVESVDSVPAVHLAGGVTIEADAVIITVPAFAAAPMLRDLSAEVARALDAIDYSSVALVTLAYRRDAVRTSLDGSGFLVPRPDGRLLTACSVFSNKWKDLADPDTVLLRASAGRWKDGRALDMDDADLVAAVHGELDEALGLAEGPTEVRVSRWVRSFPQFWPGHLERVAHLESTLARVAPRVALAGAALRGVGIPACVTGAQSAAEHVTA</sequence>
<evidence type="ECO:0000259" key="13">
    <source>
        <dbReference type="Pfam" id="PF01593"/>
    </source>
</evidence>
<dbReference type="PANTHER" id="PTHR42923:SF3">
    <property type="entry name" value="PROTOPORPHYRINOGEN OXIDASE"/>
    <property type="match status" value="1"/>
</dbReference>
<evidence type="ECO:0000256" key="1">
    <source>
        <dbReference type="ARBA" id="ARBA00001755"/>
    </source>
</evidence>
<dbReference type="SUPFAM" id="SSF54373">
    <property type="entry name" value="FAD-linked reductases, C-terminal domain"/>
    <property type="match status" value="1"/>
</dbReference>
<dbReference type="EC" id="1.3.3.15" evidence="6 12"/>
<dbReference type="InterPro" id="IPR036188">
    <property type="entry name" value="FAD/NAD-bd_sf"/>
</dbReference>
<keyword evidence="9 12" id="KW-0274">FAD</keyword>
<comment type="cofactor">
    <cofactor evidence="2 12">
        <name>FAD</name>
        <dbReference type="ChEBI" id="CHEBI:57692"/>
    </cofactor>
</comment>
<dbReference type="InterPro" id="IPR004572">
    <property type="entry name" value="Protoporphyrinogen_oxidase"/>
</dbReference>
<name>A0A6J4IVM6_9ACTN</name>
<keyword evidence="12" id="KW-0963">Cytoplasm</keyword>
<dbReference type="Gene3D" id="3.50.50.60">
    <property type="entry name" value="FAD/NAD(P)-binding domain"/>
    <property type="match status" value="1"/>
</dbReference>
<comment type="similarity">
    <text evidence="5 12">Belongs to the protoporphyrinogen/coproporphyrinogen oxidase family. Coproporphyrinogen III oxidase subfamily.</text>
</comment>
<evidence type="ECO:0000256" key="6">
    <source>
        <dbReference type="ARBA" id="ARBA00012402"/>
    </source>
</evidence>
<reference evidence="14" key="1">
    <citation type="submission" date="2020-02" db="EMBL/GenBank/DDBJ databases">
        <authorList>
            <person name="Meier V. D."/>
        </authorList>
    </citation>
    <scope>NUCLEOTIDE SEQUENCE</scope>
    <source>
        <strain evidence="14">AVDCRST_MAG50</strain>
    </source>
</reference>
<evidence type="ECO:0000256" key="9">
    <source>
        <dbReference type="ARBA" id="ARBA00022827"/>
    </source>
</evidence>
<evidence type="ECO:0000256" key="8">
    <source>
        <dbReference type="ARBA" id="ARBA00022630"/>
    </source>
</evidence>
<dbReference type="InterPro" id="IPR002937">
    <property type="entry name" value="Amino_oxidase"/>
</dbReference>
<organism evidence="14">
    <name type="scientific">uncultured Acidimicrobiales bacterium</name>
    <dbReference type="NCBI Taxonomy" id="310071"/>
    <lineage>
        <taxon>Bacteria</taxon>
        <taxon>Bacillati</taxon>
        <taxon>Actinomycetota</taxon>
        <taxon>Acidimicrobiia</taxon>
        <taxon>Acidimicrobiales</taxon>
        <taxon>environmental samples</taxon>
    </lineage>
</organism>
<dbReference type="NCBIfam" id="TIGR00562">
    <property type="entry name" value="proto_IX_ox"/>
    <property type="match status" value="1"/>
</dbReference>
<evidence type="ECO:0000313" key="14">
    <source>
        <dbReference type="EMBL" id="CAA9260533.1"/>
    </source>
</evidence>
<evidence type="ECO:0000256" key="12">
    <source>
        <dbReference type="RuleBase" id="RU364052"/>
    </source>
</evidence>